<sequence>MKQLVRPLKSVPWLIFAFLLCGLSLQVIYAVYRPISTFTPHELPAPPRVDLVKTLSLGDSIVSAKLLMLWLQSFSVQKGQFLANQQLDYDTLIAWLKVILALDPLANYPLFAASHLYTDVSDAQKQRKMLEFVYSEFFINPSQRWLWLAYVTVMAKHRLKELPLALKYAQAIAQHASRDTPLWAQEMQIFILEDMKKWEEAQRVVHDLLLNHQIIDPQELQFLQHKQDELVAKIKKNITGRDE</sequence>
<evidence type="ECO:0000313" key="2">
    <source>
        <dbReference type="Proteomes" id="UP000005744"/>
    </source>
</evidence>
<protein>
    <submittedName>
        <fullName evidence="1">Uncharacterized protein</fullName>
    </submittedName>
</protein>
<proteinExistence type="predicted"/>
<dbReference type="eggNOG" id="ENOG5033F3F">
    <property type="taxonomic scope" value="Bacteria"/>
</dbReference>
<organism evidence="1 2">
    <name type="scientific">Beggiatoa alba B18LD</name>
    <dbReference type="NCBI Taxonomy" id="395493"/>
    <lineage>
        <taxon>Bacteria</taxon>
        <taxon>Pseudomonadati</taxon>
        <taxon>Pseudomonadota</taxon>
        <taxon>Gammaproteobacteria</taxon>
        <taxon>Thiotrichales</taxon>
        <taxon>Thiotrichaceae</taxon>
        <taxon>Beggiatoa</taxon>
    </lineage>
</organism>
<dbReference type="STRING" id="395493.BegalDRAFT_0479"/>
<dbReference type="HOGENOM" id="CLU_1124124_0_0_6"/>
<accession>I3CCQ5</accession>
<dbReference type="AlphaFoldDB" id="I3CCQ5"/>
<keyword evidence="2" id="KW-1185">Reference proteome</keyword>
<name>I3CCQ5_9GAMM</name>
<dbReference type="OrthoDB" id="8708240at2"/>
<reference evidence="1 2" key="1">
    <citation type="submission" date="2011-11" db="EMBL/GenBank/DDBJ databases">
        <title>Improved High-Quality Draft sequence of Beggiatoa alba B18lD.</title>
        <authorList>
            <consortium name="US DOE Joint Genome Institute"/>
            <person name="Lucas S."/>
            <person name="Han J."/>
            <person name="Lapidus A."/>
            <person name="Cheng J.-F."/>
            <person name="Goodwin L."/>
            <person name="Pitluck S."/>
            <person name="Peters L."/>
            <person name="Mikhailova N."/>
            <person name="Held B."/>
            <person name="Detter J.C."/>
            <person name="Han C."/>
            <person name="Tapia R."/>
            <person name="Land M."/>
            <person name="Hauser L."/>
            <person name="Kyrpides N."/>
            <person name="Ivanova N."/>
            <person name="Pagani I."/>
            <person name="Samuel K."/>
            <person name="Teske A."/>
            <person name="Mueller J."/>
            <person name="Woyke T."/>
        </authorList>
    </citation>
    <scope>NUCLEOTIDE SEQUENCE [LARGE SCALE GENOMIC DNA]</scope>
    <source>
        <strain evidence="1 2">B18LD</strain>
    </source>
</reference>
<evidence type="ECO:0000313" key="1">
    <source>
        <dbReference type="EMBL" id="EIJ41398.1"/>
    </source>
</evidence>
<gene>
    <name evidence="1" type="ORF">BegalDRAFT_0479</name>
</gene>
<dbReference type="EMBL" id="JH600070">
    <property type="protein sequence ID" value="EIJ41398.1"/>
    <property type="molecule type" value="Genomic_DNA"/>
</dbReference>
<dbReference type="RefSeq" id="WP_002683296.1">
    <property type="nucleotide sequence ID" value="NZ_JH600070.1"/>
</dbReference>
<dbReference type="Proteomes" id="UP000005744">
    <property type="component" value="Unassembled WGS sequence"/>
</dbReference>